<dbReference type="SUPFAM" id="SSF48097">
    <property type="entry name" value="Regulator of G-protein signaling, RGS"/>
    <property type="match status" value="1"/>
</dbReference>
<evidence type="ECO:0000256" key="5">
    <source>
        <dbReference type="SAM" id="MobiDB-lite"/>
    </source>
</evidence>
<feature type="region of interest" description="Disordered" evidence="5">
    <location>
        <begin position="76"/>
        <end position="122"/>
    </location>
</feature>
<evidence type="ECO:0000256" key="3">
    <source>
        <dbReference type="ARBA" id="ARBA00023054"/>
    </source>
</evidence>
<dbReference type="InterPro" id="IPR036305">
    <property type="entry name" value="RGS_sf"/>
</dbReference>
<name>A0A0G2EIC0_PHACM</name>
<feature type="compositionally biased region" description="Polar residues" evidence="5">
    <location>
        <begin position="108"/>
        <end position="122"/>
    </location>
</feature>
<dbReference type="Pfam" id="PF02463">
    <property type="entry name" value="SMC_N"/>
    <property type="match status" value="1"/>
</dbReference>
<evidence type="ECO:0000313" key="8">
    <source>
        <dbReference type="EMBL" id="KKY22597.1"/>
    </source>
</evidence>
<comment type="caution">
    <text evidence="8">The sequence shown here is derived from an EMBL/GenBank/DDBJ whole genome shotgun (WGS) entry which is preliminary data.</text>
</comment>
<protein>
    <recommendedName>
        <fullName evidence="2">Structural maintenance of chromosomes protein 5</fullName>
    </recommendedName>
</protein>
<feature type="transmembrane region" description="Helical" evidence="6">
    <location>
        <begin position="254"/>
        <end position="273"/>
    </location>
</feature>
<evidence type="ECO:0000259" key="7">
    <source>
        <dbReference type="Pfam" id="PF02463"/>
    </source>
</evidence>
<reference evidence="8 9" key="1">
    <citation type="submission" date="2015-05" db="EMBL/GenBank/DDBJ databases">
        <title>Distinctive expansion of gene families associated with plant cell wall degradation and secondary metabolism in the genomes of grapevine trunk pathogens.</title>
        <authorList>
            <person name="Lawrence D.P."/>
            <person name="Travadon R."/>
            <person name="Rolshausen P.E."/>
            <person name="Baumgartner K."/>
        </authorList>
    </citation>
    <scope>NUCLEOTIDE SEQUENCE [LARGE SCALE GENOMIC DNA]</scope>
    <source>
        <strain evidence="8">UCRPC4</strain>
    </source>
</reference>
<feature type="compositionally biased region" description="Polar residues" evidence="5">
    <location>
        <begin position="407"/>
        <end position="421"/>
    </location>
</feature>
<evidence type="ECO:0000256" key="2">
    <source>
        <dbReference type="ARBA" id="ARBA00018687"/>
    </source>
</evidence>
<dbReference type="Gene3D" id="1.10.167.10">
    <property type="entry name" value="Regulator of G-protein Signalling 4, domain 2"/>
    <property type="match status" value="1"/>
</dbReference>
<organism evidence="8 9">
    <name type="scientific">Phaeomoniella chlamydospora</name>
    <name type="common">Phaeoacremonium chlamydosporum</name>
    <dbReference type="NCBI Taxonomy" id="158046"/>
    <lineage>
        <taxon>Eukaryota</taxon>
        <taxon>Fungi</taxon>
        <taxon>Dikarya</taxon>
        <taxon>Ascomycota</taxon>
        <taxon>Pezizomycotina</taxon>
        <taxon>Eurotiomycetes</taxon>
        <taxon>Chaetothyriomycetidae</taxon>
        <taxon>Phaeomoniellales</taxon>
        <taxon>Phaeomoniellaceae</taxon>
        <taxon>Phaeomoniella</taxon>
    </lineage>
</organism>
<dbReference type="GO" id="GO:0000724">
    <property type="term" value="P:double-strand break repair via homologous recombination"/>
    <property type="evidence" value="ECO:0007669"/>
    <property type="project" value="TreeGrafter"/>
</dbReference>
<dbReference type="EMBL" id="LCWF01000076">
    <property type="protein sequence ID" value="KKY22597.1"/>
    <property type="molecule type" value="Genomic_DNA"/>
</dbReference>
<dbReference type="PANTHER" id="PTHR45916">
    <property type="entry name" value="STRUCTURAL MAINTENANCE OF CHROMOSOMES PROTEIN 5"/>
    <property type="match status" value="1"/>
</dbReference>
<dbReference type="PANTHER" id="PTHR45916:SF1">
    <property type="entry name" value="STRUCTURAL MAINTENANCE OF CHROMOSOMES PROTEIN 5"/>
    <property type="match status" value="1"/>
</dbReference>
<dbReference type="OrthoDB" id="10254973at2759"/>
<keyword evidence="6" id="KW-0812">Transmembrane</keyword>
<sequence>MNFLVYIEHAAENLQFFLWHHDYTNRFNELPKHDQALSPEWTAKQAEAEALAAQNPTPSEKKISPEIAAALKGTDFDPKAKLHPGDGAPNPFETPPRTPNGEGRDSMAPSTVGWSEESSTLRNGTNYNKAAAAAFESAKQFQPYTIQPYREEISRIIAIYIAKGGSRELNISSKQRQALLRALATTTHPSAFGDVVGTVEWSLRHQAHPNFIRWTICNGNRPRVLFARTLGISCIVGGIVCALILTLSSVGRGWRALSAILVFLGVSTLIAAWKGMCIVLHGMHHRHLRPWELFTDEDDLSTSNYEMKKDSFDTLGSKNSFEDEPWIAKYEKRNFIRKIFDRELLQAGQRTKMPSLIVPRRRVRSEESDEDHEPRERTPKSTAADDTKRARRSLANHDEGPSADRATPSQIRTSQNQSSRQAMRVRAMERHDDTFQPGSIVRVKLTNFVTYTSAEFFPGPNLNMVIGPNGTGKSTLVCAICLGLGWGPQHLGRAKDVSEFVKYGCIEATIEIELAADPKRFRRNPVVTRTIRKEGNKSTFTINGRTSNRSGVLDMARSFSIQIDNLCQFLPQDKVVEFAAMSPLELLQSTQQAAGSPEMLETHENLKKLRAEQKQLLTTSKADKGLLANLQNRQEMSRDAVERFRQRADVKERLGWLERCRPMPQYREAHQAANEAKAKKAQLRQELKKLRQEVEPALRSAKAKQEYRLRVRDFVKQRSDEYQLANKEAEAINKKIDKCDDKVQELEHRSEAERDKVQRIRDLSDKAKDIREQTEELKREGQGKQRELSAVERAMEQLETSSGQQEVKLQRRSADTYAAWKWVQENQDKFENHVYGPPMIECSLKNPRYADAVEALLQNNDFLFFTVQSRKDFSTLQKQLAEQMKLHDFSLKETAAGLDRFTRPMEEEGLMALGFEKFALDLLNGPEPVLALLCSEKGLHRTPIGFREITEEQYRRTEQSGITNWVSGGHSYQITRRREYGDAGVSSRVRNLRKATVWTDQPVDAGRRRELSLKKSEIQSHIEELRKQLAELSPGFEAARDEARELDAERQELQDDKDQRQKILTEFKALPTKLGKVIIRHFPTLLNHLAAQLEEKLKTVNDIVQGIRERLIAIDEEKNETVMKKAELAVDYAQCIFRVRKLHTALIEAEIYHIEAKSDHDTLDARNQDIHDLLKDKEAQEQQAIQEHLEKSEKAKKLVQEVHKLVTEANSNPRLQEFLQGIGQTTVEQLDADIDSAKAQLDLTHEGDVNIVKQFEDREKRIGEINARLNANQATLNDVQAGITELRSNWEPELDSLVSRISEAFSDSFARIGCAGQVSIYKASSSDDMDEADLPRAARENTTEEGNGLDFANWAIHIYVKFRESEPLSLLDSHRQSGGERAVSTIFYLMALQSLSRAPFRVVDEINQGMDPRNERMVHGRMVDIACGNGEESSGSQYFLITPKLLSGLKYKRGMKVLCIVSGEQMPSPEQAEATNGVSKIDFREWISRAQRMGLPGRRVDSGLGVGFRASPATEVGA</sequence>
<keyword evidence="6" id="KW-0472">Membrane</keyword>
<evidence type="ECO:0000256" key="4">
    <source>
        <dbReference type="SAM" id="Coils"/>
    </source>
</evidence>
<dbReference type="GO" id="GO:0003697">
    <property type="term" value="F:single-stranded DNA binding"/>
    <property type="evidence" value="ECO:0007669"/>
    <property type="project" value="TreeGrafter"/>
</dbReference>
<feature type="domain" description="RecF/RecN/SMC N-terminal" evidence="7">
    <location>
        <begin position="440"/>
        <end position="1421"/>
    </location>
</feature>
<proteinExistence type="inferred from homology"/>
<dbReference type="InterPro" id="IPR003395">
    <property type="entry name" value="RecF/RecN/SMC_N"/>
</dbReference>
<dbReference type="SUPFAM" id="SSF52540">
    <property type="entry name" value="P-loop containing nucleoside triphosphate hydrolases"/>
    <property type="match status" value="2"/>
</dbReference>
<dbReference type="InterPro" id="IPR027417">
    <property type="entry name" value="P-loop_NTPase"/>
</dbReference>
<keyword evidence="9" id="KW-1185">Reference proteome</keyword>
<keyword evidence="6" id="KW-1133">Transmembrane helix</keyword>
<feature type="region of interest" description="Disordered" evidence="5">
    <location>
        <begin position="355"/>
        <end position="433"/>
    </location>
</feature>
<dbReference type="InterPro" id="IPR044926">
    <property type="entry name" value="RGS_subdomain_2"/>
</dbReference>
<reference evidence="8 9" key="2">
    <citation type="submission" date="2015-05" db="EMBL/GenBank/DDBJ databases">
        <authorList>
            <person name="Morales-Cruz A."/>
            <person name="Amrine K.C."/>
            <person name="Cantu D."/>
        </authorList>
    </citation>
    <scope>NUCLEOTIDE SEQUENCE [LARGE SCALE GENOMIC DNA]</scope>
    <source>
        <strain evidence="8">UCRPC4</strain>
    </source>
</reference>
<feature type="transmembrane region" description="Helical" evidence="6">
    <location>
        <begin position="225"/>
        <end position="247"/>
    </location>
</feature>
<comment type="similarity">
    <text evidence="1">Belongs to the SMC family. SMC5 subfamily.</text>
</comment>
<accession>A0A0G2EIC0</accession>
<evidence type="ECO:0000256" key="6">
    <source>
        <dbReference type="SAM" id="Phobius"/>
    </source>
</evidence>
<gene>
    <name evidence="8" type="ORF">UCRPC4_g03292</name>
</gene>
<feature type="compositionally biased region" description="Basic and acidic residues" evidence="5">
    <location>
        <begin position="372"/>
        <end position="388"/>
    </location>
</feature>
<evidence type="ECO:0000313" key="9">
    <source>
        <dbReference type="Proteomes" id="UP000053317"/>
    </source>
</evidence>
<dbReference type="GO" id="GO:0005634">
    <property type="term" value="C:nucleus"/>
    <property type="evidence" value="ECO:0007669"/>
    <property type="project" value="TreeGrafter"/>
</dbReference>
<evidence type="ECO:0000256" key="1">
    <source>
        <dbReference type="ARBA" id="ARBA00010171"/>
    </source>
</evidence>
<feature type="region of interest" description="Disordered" evidence="5">
    <location>
        <begin position="746"/>
        <end position="787"/>
    </location>
</feature>
<dbReference type="Gene3D" id="3.40.50.300">
    <property type="entry name" value="P-loop containing nucleotide triphosphate hydrolases"/>
    <property type="match status" value="2"/>
</dbReference>
<dbReference type="GO" id="GO:0030915">
    <property type="term" value="C:Smc5-Smc6 complex"/>
    <property type="evidence" value="ECO:0007669"/>
    <property type="project" value="TreeGrafter"/>
</dbReference>
<dbReference type="Proteomes" id="UP000053317">
    <property type="component" value="Unassembled WGS sequence"/>
</dbReference>
<feature type="coiled-coil region" evidence="4">
    <location>
        <begin position="1008"/>
        <end position="1066"/>
    </location>
</feature>
<keyword evidence="3 4" id="KW-0175">Coiled coil</keyword>